<evidence type="ECO:0000313" key="1">
    <source>
        <dbReference type="EMBL" id="KAL2823720.1"/>
    </source>
</evidence>
<dbReference type="InterPro" id="IPR010354">
    <property type="entry name" value="Oleate_hydratase"/>
</dbReference>
<dbReference type="SUPFAM" id="SSF51905">
    <property type="entry name" value="FAD/NAD(P)-binding domain"/>
    <property type="match status" value="1"/>
</dbReference>
<dbReference type="Proteomes" id="UP001610335">
    <property type="component" value="Unassembled WGS sequence"/>
</dbReference>
<name>A0ABR4I7J6_9EURO</name>
<dbReference type="EMBL" id="JBFXLS010000050">
    <property type="protein sequence ID" value="KAL2823720.1"/>
    <property type="molecule type" value="Genomic_DNA"/>
</dbReference>
<protein>
    <submittedName>
        <fullName evidence="1">Oleate hydratase</fullName>
    </submittedName>
</protein>
<reference evidence="1 2" key="1">
    <citation type="submission" date="2024-07" db="EMBL/GenBank/DDBJ databases">
        <title>Section-level genome sequencing and comparative genomics of Aspergillus sections Usti and Cavernicolus.</title>
        <authorList>
            <consortium name="Lawrence Berkeley National Laboratory"/>
            <person name="Nybo J.L."/>
            <person name="Vesth T.C."/>
            <person name="Theobald S."/>
            <person name="Frisvad J.C."/>
            <person name="Larsen T.O."/>
            <person name="Kjaerboelling I."/>
            <person name="Rothschild-Mancinelli K."/>
            <person name="Lyhne E.K."/>
            <person name="Kogle M.E."/>
            <person name="Barry K."/>
            <person name="Clum A."/>
            <person name="Na H."/>
            <person name="Ledsgaard L."/>
            <person name="Lin J."/>
            <person name="Lipzen A."/>
            <person name="Kuo A."/>
            <person name="Riley R."/>
            <person name="Mondo S."/>
            <person name="LaButti K."/>
            <person name="Haridas S."/>
            <person name="Pangalinan J."/>
            <person name="Salamov A.A."/>
            <person name="Simmons B.A."/>
            <person name="Magnuson J.K."/>
            <person name="Chen J."/>
            <person name="Drula E."/>
            <person name="Henrissat B."/>
            <person name="Wiebenga A."/>
            <person name="Lubbers R.J."/>
            <person name="Gomes A.C."/>
            <person name="Makela M.R."/>
            <person name="Stajich J."/>
            <person name="Grigoriev I.V."/>
            <person name="Mortensen U.H."/>
            <person name="De vries R.P."/>
            <person name="Baker S.E."/>
            <person name="Andersen M.R."/>
        </authorList>
    </citation>
    <scope>NUCLEOTIDE SEQUENCE [LARGE SCALE GENOMIC DNA]</scope>
    <source>
        <strain evidence="1 2">CBS 600.67</strain>
    </source>
</reference>
<evidence type="ECO:0000313" key="2">
    <source>
        <dbReference type="Proteomes" id="UP001610335"/>
    </source>
</evidence>
<dbReference type="PANTHER" id="PTHR37417:SF2">
    <property type="entry name" value="67 KDA MYOSIN-CROSS-REACTIVE ANTIGEN FAMILY PROTEIN (AFU_ORTHOLOGUE AFUA_5G09970)"/>
    <property type="match status" value="1"/>
</dbReference>
<dbReference type="Gene3D" id="3.50.50.60">
    <property type="entry name" value="FAD/NAD(P)-binding domain"/>
    <property type="match status" value="3"/>
</dbReference>
<accession>A0ABR4I7J6</accession>
<organism evidence="1 2">
    <name type="scientific">Aspergillus cavernicola</name>
    <dbReference type="NCBI Taxonomy" id="176166"/>
    <lineage>
        <taxon>Eukaryota</taxon>
        <taxon>Fungi</taxon>
        <taxon>Dikarya</taxon>
        <taxon>Ascomycota</taxon>
        <taxon>Pezizomycotina</taxon>
        <taxon>Eurotiomycetes</taxon>
        <taxon>Eurotiomycetidae</taxon>
        <taxon>Eurotiales</taxon>
        <taxon>Aspergillaceae</taxon>
        <taxon>Aspergillus</taxon>
        <taxon>Aspergillus subgen. Nidulantes</taxon>
    </lineage>
</organism>
<dbReference type="Pfam" id="PF06100">
    <property type="entry name" value="MCRA"/>
    <property type="match status" value="1"/>
</dbReference>
<keyword evidence="2" id="KW-1185">Reference proteome</keyword>
<dbReference type="PANTHER" id="PTHR37417">
    <property type="entry name" value="67 KDA MYOSIN-CROSS-REACTIVE ANTIGEN FAMILY PROTEIN (AFU_ORTHOLOGUE AFUA_5G09970)"/>
    <property type="match status" value="1"/>
</dbReference>
<dbReference type="InterPro" id="IPR036188">
    <property type="entry name" value="FAD/NAD-bd_sf"/>
</dbReference>
<sequence length="577" mass="64934">MNPPSDAWIFGSGTAALASALYLVRRADFAPQQIHILDSHRSLSDALHHPGDPSTGYDQFAGCLPVPVGEPLQQLLALVPSVSNATQSVFDEIQTAELRRDSDTGSTEDSHTRFLVQRGDALRIIPTQCLNLNMRQRLSLFRLLLKREKSLQRKQIRDYLPPQFFKSTFWAIWSAQFGFQPWHSASEFRRTIRQYLRDFHGLNILSCLDITGHYQFEATFLPMYHFLRSRGVDFLFDVRVRDIVTEVSQGKQVVTRIDLVENGYEVCRPIGKDDIVIVTLGSTVSGSTTGTNEDPPSQASMQASEALDENWSLWLELGGKYDCFGDPYNFCTNKSESMLESFTVTTEDLGFYQHLSSLVHCPPQTGVFVALQESPWQMNLCLPMQPVFSEQPSNVRVFWGFANFPGKKGKYVKKTMLGCSGSEILTELLGHLHLESQYPMGRTMTVPRLMPRMSAILLARAIGDRPGVIPRGISNLGLVGQFSEMSQYSCVDMSYSVRTAQRAVSHLTGSKIEQGRELHGYGLSTFFRILLTSLIPIILSKPIQFSLKALYVFHRCLDYLCPRPGSFNPPCFESICH</sequence>
<comment type="caution">
    <text evidence="1">The sequence shown here is derived from an EMBL/GenBank/DDBJ whole genome shotgun (WGS) entry which is preliminary data.</text>
</comment>
<gene>
    <name evidence="1" type="ORF">BDW59DRAFT_148549</name>
</gene>
<proteinExistence type="predicted"/>